<feature type="domain" description="PASTA" evidence="2">
    <location>
        <begin position="188"/>
        <end position="256"/>
    </location>
</feature>
<organism evidence="4 5">
    <name type="scientific">Actinopolymorpha cephalotaxi</name>
    <dbReference type="NCBI Taxonomy" id="504797"/>
    <lineage>
        <taxon>Bacteria</taxon>
        <taxon>Bacillati</taxon>
        <taxon>Actinomycetota</taxon>
        <taxon>Actinomycetes</taxon>
        <taxon>Propionibacteriales</taxon>
        <taxon>Actinopolymorphaceae</taxon>
        <taxon>Actinopolymorpha</taxon>
    </lineage>
</organism>
<evidence type="ECO:0000313" key="3">
    <source>
        <dbReference type="EMBL" id="NYH84366.1"/>
    </source>
</evidence>
<feature type="compositionally biased region" description="Basic and acidic residues" evidence="1">
    <location>
        <begin position="72"/>
        <end position="81"/>
    </location>
</feature>
<proteinExistence type="predicted"/>
<evidence type="ECO:0000313" key="6">
    <source>
        <dbReference type="Proteomes" id="UP000533017"/>
    </source>
</evidence>
<dbReference type="EMBL" id="JACBZA010000001">
    <property type="protein sequence ID" value="NYH84366.1"/>
    <property type="molecule type" value="Genomic_DNA"/>
</dbReference>
<dbReference type="Gene3D" id="3.30.10.20">
    <property type="match status" value="1"/>
</dbReference>
<feature type="region of interest" description="Disordered" evidence="1">
    <location>
        <begin position="1"/>
        <end position="25"/>
    </location>
</feature>
<dbReference type="AlphaFoldDB" id="A0A1I2K8P4"/>
<feature type="region of interest" description="Disordered" evidence="1">
    <location>
        <begin position="53"/>
        <end position="107"/>
    </location>
</feature>
<evidence type="ECO:0000313" key="4">
    <source>
        <dbReference type="EMBL" id="SFF63492.1"/>
    </source>
</evidence>
<reference evidence="4 5" key="1">
    <citation type="submission" date="2016-10" db="EMBL/GenBank/DDBJ databases">
        <authorList>
            <person name="de Groot N.N."/>
        </authorList>
    </citation>
    <scope>NUCLEOTIDE SEQUENCE [LARGE SCALE GENOMIC DNA]</scope>
    <source>
        <strain evidence="4 5">CPCC 202808</strain>
    </source>
</reference>
<evidence type="ECO:0000256" key="1">
    <source>
        <dbReference type="SAM" id="MobiDB-lite"/>
    </source>
</evidence>
<protein>
    <recommendedName>
        <fullName evidence="2">PASTA domain-containing protein</fullName>
    </recommendedName>
</protein>
<dbReference type="RefSeq" id="WP_202817855.1">
    <property type="nucleotide sequence ID" value="NZ_FOOI01000001.1"/>
</dbReference>
<keyword evidence="6" id="KW-1185">Reference proteome</keyword>
<dbReference type="STRING" id="504797.SAMN05421678_101134"/>
<name>A0A1I2K8P4_9ACTN</name>
<reference evidence="3 6" key="2">
    <citation type="submission" date="2020-07" db="EMBL/GenBank/DDBJ databases">
        <title>Sequencing the genomes of 1000 actinobacteria strains.</title>
        <authorList>
            <person name="Klenk H.-P."/>
        </authorList>
    </citation>
    <scope>NUCLEOTIDE SEQUENCE [LARGE SCALE GENOMIC DNA]</scope>
    <source>
        <strain evidence="3 6">DSM 45117</strain>
    </source>
</reference>
<sequence length="262" mass="27345">MTGRPASTSPTDPPRLRTLARTRTPRRTGITLAAAAGALILCAVLTSCADDRPAAPGPGQTPTSSAATNAPRDARRHEPADGTKSAAGATPAHRAHRAGPGSSGTLLPNLVGMGLQSAQEAARGAGFENLTSHDALGRGRHQILDRSWRVCGQAPAPGRWAKDSPIDLGAVRLEERCPAGDQGRRPIRVSTTMADFRGRSLAVARAALPPDTGIEEVDGTGAGRAALLESNWRICAQSPAAGTRLHGQPVRFTMVKFTEHCR</sequence>
<accession>A0A1I2K8P4</accession>
<dbReference type="InterPro" id="IPR005543">
    <property type="entry name" value="PASTA_dom"/>
</dbReference>
<dbReference type="Proteomes" id="UP000533017">
    <property type="component" value="Unassembled WGS sequence"/>
</dbReference>
<gene>
    <name evidence="3" type="ORF">FHR37_003217</name>
    <name evidence="4" type="ORF">SAMN05421678_101134</name>
</gene>
<dbReference type="Proteomes" id="UP000199052">
    <property type="component" value="Unassembled WGS sequence"/>
</dbReference>
<dbReference type="EMBL" id="FOOI01000001">
    <property type="protein sequence ID" value="SFF63492.1"/>
    <property type="molecule type" value="Genomic_DNA"/>
</dbReference>
<evidence type="ECO:0000313" key="5">
    <source>
        <dbReference type="Proteomes" id="UP000199052"/>
    </source>
</evidence>
<dbReference type="PROSITE" id="PS51178">
    <property type="entry name" value="PASTA"/>
    <property type="match status" value="1"/>
</dbReference>
<evidence type="ECO:0000259" key="2">
    <source>
        <dbReference type="PROSITE" id="PS51178"/>
    </source>
</evidence>